<dbReference type="Gene3D" id="3.30.930.10">
    <property type="entry name" value="Bira Bifunctional Protein, Domain 2"/>
    <property type="match status" value="1"/>
</dbReference>
<dbReference type="GeneID" id="73903282"/>
<keyword evidence="2" id="KW-0436">Ligase</keyword>
<evidence type="ECO:0000313" key="3">
    <source>
        <dbReference type="Proteomes" id="UP001595846"/>
    </source>
</evidence>
<proteinExistence type="predicted"/>
<feature type="domain" description="BPL/LPL catalytic" evidence="1">
    <location>
        <begin position="35"/>
        <end position="242"/>
    </location>
</feature>
<dbReference type="Proteomes" id="UP001595846">
    <property type="component" value="Unassembled WGS sequence"/>
</dbReference>
<keyword evidence="3" id="KW-1185">Reference proteome</keyword>
<dbReference type="InterPro" id="IPR004143">
    <property type="entry name" value="BPL_LPL_catalytic"/>
</dbReference>
<organism evidence="2 3">
    <name type="scientific">Halovivax cerinus</name>
    <dbReference type="NCBI Taxonomy" id="1487865"/>
    <lineage>
        <taxon>Archaea</taxon>
        <taxon>Methanobacteriati</taxon>
        <taxon>Methanobacteriota</taxon>
        <taxon>Stenosarchaea group</taxon>
        <taxon>Halobacteria</taxon>
        <taxon>Halobacteriales</taxon>
        <taxon>Natrialbaceae</taxon>
        <taxon>Halovivax</taxon>
    </lineage>
</organism>
<accession>A0ABD5NLK6</accession>
<dbReference type="AlphaFoldDB" id="A0ABD5NLK6"/>
<gene>
    <name evidence="2" type="ORF">ACFOUR_05890</name>
</gene>
<dbReference type="PANTHER" id="PTHR43679:SF2">
    <property type="entry name" value="OCTANOYL-[GCVH]:PROTEIN N-OCTANOYLTRANSFERASE"/>
    <property type="match status" value="1"/>
</dbReference>
<dbReference type="EMBL" id="JBHSAQ010000002">
    <property type="protein sequence ID" value="MFC3957901.1"/>
    <property type="molecule type" value="Genomic_DNA"/>
</dbReference>
<reference evidence="2 3" key="1">
    <citation type="journal article" date="2019" name="Int. J. Syst. Evol. Microbiol.">
        <title>The Global Catalogue of Microorganisms (GCM) 10K type strain sequencing project: providing services to taxonomists for standard genome sequencing and annotation.</title>
        <authorList>
            <consortium name="The Broad Institute Genomics Platform"/>
            <consortium name="The Broad Institute Genome Sequencing Center for Infectious Disease"/>
            <person name="Wu L."/>
            <person name="Ma J."/>
        </authorList>
    </citation>
    <scope>NUCLEOTIDE SEQUENCE [LARGE SCALE GENOMIC DNA]</scope>
    <source>
        <strain evidence="2 3">IBRC-M 10256</strain>
    </source>
</reference>
<dbReference type="PANTHER" id="PTHR43679">
    <property type="entry name" value="OCTANOYLTRANSFERASE LIPM-RELATED"/>
    <property type="match status" value="1"/>
</dbReference>
<dbReference type="RefSeq" id="WP_256530593.1">
    <property type="nucleotide sequence ID" value="NZ_CP101824.1"/>
</dbReference>
<dbReference type="PROSITE" id="PS51733">
    <property type="entry name" value="BPL_LPL_CATALYTIC"/>
    <property type="match status" value="1"/>
</dbReference>
<comment type="caution">
    <text evidence="2">The sequence shown here is derived from an EMBL/GenBank/DDBJ whole genome shotgun (WGS) entry which is preliminary data.</text>
</comment>
<dbReference type="InterPro" id="IPR050664">
    <property type="entry name" value="Octanoyltrans_LipM/LipL"/>
</dbReference>
<protein>
    <submittedName>
        <fullName evidence="2">Biotin/lipoate A/B protein ligase family protein</fullName>
    </submittedName>
</protein>
<evidence type="ECO:0000259" key="1">
    <source>
        <dbReference type="PROSITE" id="PS51733"/>
    </source>
</evidence>
<dbReference type="CDD" id="cd16443">
    <property type="entry name" value="LplA"/>
    <property type="match status" value="1"/>
</dbReference>
<evidence type="ECO:0000313" key="2">
    <source>
        <dbReference type="EMBL" id="MFC3957901.1"/>
    </source>
</evidence>
<dbReference type="Pfam" id="PF21948">
    <property type="entry name" value="LplA-B_cat"/>
    <property type="match status" value="1"/>
</dbReference>
<sequence>MSELGDREWRLIRDEPRDGATQMALEEVAVKTAHEDGVRTVRTYAWEPSTLSLGYRQKAESVDWDYCKREGIDVTRRQTGGGGIYHDRHGDISYTIVAPAEEVPGDLMECYALFCEPVLDALDRMGIDADFAERPKSSIHQPACYLRDVNPAHDIVVHTDDGASLKVSGNAQYRRRDAVIQHGSISFDRTPARHLGVFADHEVTVDRFTARVGSIAAETDLDREDCVDHLADALGEWCDADDGEWSSDELWAARDLADRKYGADEWVRNRETKAATDGGR</sequence>
<dbReference type="GO" id="GO:0016874">
    <property type="term" value="F:ligase activity"/>
    <property type="evidence" value="ECO:0007669"/>
    <property type="project" value="UniProtKB-KW"/>
</dbReference>
<dbReference type="InterPro" id="IPR045864">
    <property type="entry name" value="aa-tRNA-synth_II/BPL/LPL"/>
</dbReference>
<name>A0ABD5NLK6_9EURY</name>
<dbReference type="SUPFAM" id="SSF55681">
    <property type="entry name" value="Class II aaRS and biotin synthetases"/>
    <property type="match status" value="1"/>
</dbReference>